<evidence type="ECO:0000313" key="2">
    <source>
        <dbReference type="Proteomes" id="UP000260812"/>
    </source>
</evidence>
<name>A0A3E3IAH5_9FIRM</name>
<dbReference type="Gene3D" id="2.160.20.10">
    <property type="entry name" value="Single-stranded right-handed beta-helix, Pectin lyase-like"/>
    <property type="match status" value="1"/>
</dbReference>
<accession>A0A3E3IAH5</accession>
<dbReference type="InterPro" id="IPR012334">
    <property type="entry name" value="Pectin_lyas_fold"/>
</dbReference>
<dbReference type="SUPFAM" id="SSF51126">
    <property type="entry name" value="Pectin lyase-like"/>
    <property type="match status" value="1"/>
</dbReference>
<dbReference type="Proteomes" id="UP000260812">
    <property type="component" value="Unassembled WGS sequence"/>
</dbReference>
<protein>
    <submittedName>
        <fullName evidence="1">Right-handed parallel beta-helix repeat-containing protein</fullName>
    </submittedName>
</protein>
<gene>
    <name evidence="1" type="ORF">DXC51_02950</name>
</gene>
<reference evidence="1" key="1">
    <citation type="submission" date="2018-08" db="EMBL/GenBank/DDBJ databases">
        <title>A genome reference for cultivated species of the human gut microbiota.</title>
        <authorList>
            <person name="Zou Y."/>
            <person name="Xue W."/>
            <person name="Luo G."/>
        </authorList>
    </citation>
    <scope>NUCLEOTIDE SEQUENCE [LARGE SCALE GENOMIC DNA]</scope>
    <source>
        <strain evidence="1">TF05-5AC</strain>
    </source>
</reference>
<evidence type="ECO:0000313" key="1">
    <source>
        <dbReference type="EMBL" id="RGE64050.1"/>
    </source>
</evidence>
<sequence>MTATEQGRIFYVDDCAGNDSFSGLSEKEAWLSLERVNAEVFRSGDTIRLKKGGEWHGMLAPKGSGAPYAPVILESFGEGAMPAIHGDGSYAAILLEGVSFWIVRGIRVTNRAQERAVRQGICICASPLGITRDIVVEGCEISDVTGENRRNRDVYQSMYWNSGIYVTIPGRSCNENRLHNIVIANNYIHDVLTSGIRVNQQEDFINDIHHTHVVVRGNRIERIGSDSIIVANCISPLIDGNTCIDAGALGSLEDTRLIAGIWVCATSNALIQRNEVAGTSLFENDGTAFDTDWGTAGDTVFQYNYTHGNKGGFWLDCMGINRNRDCGRTILRYNISINDERCLVQDDYGLPAEIYGNLFLNTKEGPAICCHKEGESHHFTENIFHFVKSPRDGWQKSSFHKNWYSGGTELPGQDSQAMTDLPFSLEELTEHVPESREACGGYWDRLAALVETKASVN</sequence>
<dbReference type="AlphaFoldDB" id="A0A3E3IAH5"/>
<dbReference type="InterPro" id="IPR006626">
    <property type="entry name" value="PbH1"/>
</dbReference>
<dbReference type="SMART" id="SM00710">
    <property type="entry name" value="PbH1"/>
    <property type="match status" value="6"/>
</dbReference>
<keyword evidence="2" id="KW-1185">Reference proteome</keyword>
<proteinExistence type="predicted"/>
<organism evidence="1 2">
    <name type="scientific">Eisenbergiella massiliensis</name>
    <dbReference type="NCBI Taxonomy" id="1720294"/>
    <lineage>
        <taxon>Bacteria</taxon>
        <taxon>Bacillati</taxon>
        <taxon>Bacillota</taxon>
        <taxon>Clostridia</taxon>
        <taxon>Lachnospirales</taxon>
        <taxon>Lachnospiraceae</taxon>
        <taxon>Eisenbergiella</taxon>
    </lineage>
</organism>
<comment type="caution">
    <text evidence="1">The sequence shown here is derived from an EMBL/GenBank/DDBJ whole genome shotgun (WGS) entry which is preliminary data.</text>
</comment>
<dbReference type="GeneID" id="97985869"/>
<dbReference type="InterPro" id="IPR011050">
    <property type="entry name" value="Pectin_lyase_fold/virulence"/>
</dbReference>
<dbReference type="EMBL" id="QVLV01000002">
    <property type="protein sequence ID" value="RGE64050.1"/>
    <property type="molecule type" value="Genomic_DNA"/>
</dbReference>
<dbReference type="RefSeq" id="WP_117543658.1">
    <property type="nucleotide sequence ID" value="NZ_QVLV01000002.1"/>
</dbReference>